<gene>
    <name evidence="2" type="ORF">CSAL01_10480</name>
</gene>
<evidence type="ECO:0000313" key="3">
    <source>
        <dbReference type="Proteomes" id="UP000070121"/>
    </source>
</evidence>
<name>A0A135UQP0_9PEZI</name>
<feature type="region of interest" description="Disordered" evidence="1">
    <location>
        <begin position="47"/>
        <end position="152"/>
    </location>
</feature>
<reference evidence="2 3" key="1">
    <citation type="submission" date="2014-02" db="EMBL/GenBank/DDBJ databases">
        <title>The genome sequence of Colletotrichum salicis CBS 607.94.</title>
        <authorList>
            <person name="Baroncelli R."/>
            <person name="Thon M.R."/>
        </authorList>
    </citation>
    <scope>NUCLEOTIDE SEQUENCE [LARGE SCALE GENOMIC DNA]</scope>
    <source>
        <strain evidence="2 3">CBS 607.94</strain>
    </source>
</reference>
<evidence type="ECO:0000313" key="2">
    <source>
        <dbReference type="EMBL" id="KXH62713.1"/>
    </source>
</evidence>
<comment type="caution">
    <text evidence="2">The sequence shown here is derived from an EMBL/GenBank/DDBJ whole genome shotgun (WGS) entry which is preliminary data.</text>
</comment>
<organism evidence="2 3">
    <name type="scientific">Colletotrichum salicis</name>
    <dbReference type="NCBI Taxonomy" id="1209931"/>
    <lineage>
        <taxon>Eukaryota</taxon>
        <taxon>Fungi</taxon>
        <taxon>Dikarya</taxon>
        <taxon>Ascomycota</taxon>
        <taxon>Pezizomycotina</taxon>
        <taxon>Sordariomycetes</taxon>
        <taxon>Hypocreomycetidae</taxon>
        <taxon>Glomerellales</taxon>
        <taxon>Glomerellaceae</taxon>
        <taxon>Colletotrichum</taxon>
        <taxon>Colletotrichum acutatum species complex</taxon>
    </lineage>
</organism>
<protein>
    <submittedName>
        <fullName evidence="2">Uncharacterized protein</fullName>
    </submittedName>
</protein>
<dbReference type="Proteomes" id="UP000070121">
    <property type="component" value="Unassembled WGS sequence"/>
</dbReference>
<proteinExistence type="predicted"/>
<keyword evidence="3" id="KW-1185">Reference proteome</keyword>
<dbReference type="EMBL" id="JFFI01001156">
    <property type="protein sequence ID" value="KXH62713.1"/>
    <property type="molecule type" value="Genomic_DNA"/>
</dbReference>
<evidence type="ECO:0000256" key="1">
    <source>
        <dbReference type="SAM" id="MobiDB-lite"/>
    </source>
</evidence>
<sequence length="152" mass="17391">MTVPPRATMPPSPIRRRVLLNHNHLILLVVRHDPRRRYPTIAPPLLHRRRRPRFNNNRTAAPRPRRRPTHALSDSHLLRRNHPRPRAAVFMMSVPALGPLPPHRDDRRGAGVYRRRRGLDRPAKVETGVDHPQDEQKSGDGAEGDAHDRAGG</sequence>
<dbReference type="AlphaFoldDB" id="A0A135UQP0"/>
<dbReference type="OrthoDB" id="10618082at2759"/>
<accession>A0A135UQP0</accession>
<feature type="compositionally biased region" description="Basic and acidic residues" evidence="1">
    <location>
        <begin position="119"/>
        <end position="152"/>
    </location>
</feature>